<dbReference type="Proteomes" id="UP000233766">
    <property type="component" value="Unassembled WGS sequence"/>
</dbReference>
<evidence type="ECO:0008006" key="4">
    <source>
        <dbReference type="Google" id="ProtNLM"/>
    </source>
</evidence>
<dbReference type="AlphaFoldDB" id="A0A2N3V7Z1"/>
<comment type="caution">
    <text evidence="2">The sequence shown here is derived from an EMBL/GenBank/DDBJ whole genome shotgun (WGS) entry which is preliminary data.</text>
</comment>
<dbReference type="Pfam" id="PF11222">
    <property type="entry name" value="DUF3017"/>
    <property type="match status" value="1"/>
</dbReference>
<reference evidence="2 3" key="1">
    <citation type="submission" date="2017-12" db="EMBL/GenBank/DDBJ databases">
        <title>Sequencing the genomes of 1000 Actinobacteria strains.</title>
        <authorList>
            <person name="Klenk H.-P."/>
        </authorList>
    </citation>
    <scope>NUCLEOTIDE SEQUENCE [LARGE SCALE GENOMIC DNA]</scope>
    <source>
        <strain evidence="2 3">DSM 44489</strain>
    </source>
</reference>
<gene>
    <name evidence="2" type="ORF">ATK86_2077</name>
</gene>
<name>A0A2N3V7Z1_9NOCA</name>
<keyword evidence="1" id="KW-0472">Membrane</keyword>
<sequence>MRHPVRVRAVSGTIGLVNEAETTGKHRVARLSAGEQYLRSHLPMTVVTALIVIAVGFVAWDRWRRGALIFGSAALVAAAFRLCLPTVQVGLLAVRSRPFDVAALTALGSAIVFLAATINTLGVS</sequence>
<dbReference type="InterPro" id="IPR021385">
    <property type="entry name" value="DUF3017"/>
</dbReference>
<evidence type="ECO:0000256" key="1">
    <source>
        <dbReference type="SAM" id="Phobius"/>
    </source>
</evidence>
<dbReference type="EMBL" id="PJMW01000002">
    <property type="protein sequence ID" value="PKV77724.1"/>
    <property type="molecule type" value="Genomic_DNA"/>
</dbReference>
<keyword evidence="3" id="KW-1185">Reference proteome</keyword>
<keyword evidence="1" id="KW-1133">Transmembrane helix</keyword>
<keyword evidence="1" id="KW-0812">Transmembrane</keyword>
<organism evidence="2 3">
    <name type="scientific">Nocardia fluminea</name>
    <dbReference type="NCBI Taxonomy" id="134984"/>
    <lineage>
        <taxon>Bacteria</taxon>
        <taxon>Bacillati</taxon>
        <taxon>Actinomycetota</taxon>
        <taxon>Actinomycetes</taxon>
        <taxon>Mycobacteriales</taxon>
        <taxon>Nocardiaceae</taxon>
        <taxon>Nocardia</taxon>
    </lineage>
</organism>
<accession>A0A2N3V7Z1</accession>
<feature type="transmembrane region" description="Helical" evidence="1">
    <location>
        <begin position="41"/>
        <end position="60"/>
    </location>
</feature>
<feature type="transmembrane region" description="Helical" evidence="1">
    <location>
        <begin position="67"/>
        <end position="89"/>
    </location>
</feature>
<proteinExistence type="predicted"/>
<feature type="transmembrane region" description="Helical" evidence="1">
    <location>
        <begin position="101"/>
        <end position="123"/>
    </location>
</feature>
<evidence type="ECO:0000313" key="3">
    <source>
        <dbReference type="Proteomes" id="UP000233766"/>
    </source>
</evidence>
<protein>
    <recommendedName>
        <fullName evidence="4">DUF3017 family protein</fullName>
    </recommendedName>
</protein>
<evidence type="ECO:0000313" key="2">
    <source>
        <dbReference type="EMBL" id="PKV77724.1"/>
    </source>
</evidence>